<keyword evidence="3 12" id="KW-0963">Cytoplasm</keyword>
<dbReference type="Pfam" id="PF08245">
    <property type="entry name" value="Mur_ligase_M"/>
    <property type="match status" value="1"/>
</dbReference>
<evidence type="ECO:0000256" key="9">
    <source>
        <dbReference type="ARBA" id="ARBA00022984"/>
    </source>
</evidence>
<evidence type="ECO:0000256" key="4">
    <source>
        <dbReference type="ARBA" id="ARBA00022598"/>
    </source>
</evidence>
<evidence type="ECO:0000256" key="7">
    <source>
        <dbReference type="ARBA" id="ARBA00022840"/>
    </source>
</evidence>
<evidence type="ECO:0000256" key="2">
    <source>
        <dbReference type="ARBA" id="ARBA00005898"/>
    </source>
</evidence>
<dbReference type="InterPro" id="IPR004101">
    <property type="entry name" value="Mur_ligase_C"/>
</dbReference>
<dbReference type="EMBL" id="WHNX01000006">
    <property type="protein sequence ID" value="MPW25176.1"/>
    <property type="molecule type" value="Genomic_DNA"/>
</dbReference>
<evidence type="ECO:0000256" key="5">
    <source>
        <dbReference type="ARBA" id="ARBA00022618"/>
    </source>
</evidence>
<feature type="binding site" evidence="12">
    <location>
        <position position="457"/>
    </location>
    <ligand>
        <name>meso-2,6-diaminopimelate</name>
        <dbReference type="ChEBI" id="CHEBI:57791"/>
    </ligand>
</feature>
<organism evidence="17 18">
    <name type="scientific">Alkalibaculum sporogenes</name>
    <dbReference type="NCBI Taxonomy" id="2655001"/>
    <lineage>
        <taxon>Bacteria</taxon>
        <taxon>Bacillati</taxon>
        <taxon>Bacillota</taxon>
        <taxon>Clostridia</taxon>
        <taxon>Eubacteriales</taxon>
        <taxon>Eubacteriaceae</taxon>
        <taxon>Alkalibaculum</taxon>
    </lineage>
</organism>
<dbReference type="Proteomes" id="UP000440004">
    <property type="component" value="Unassembled WGS sequence"/>
</dbReference>
<keyword evidence="6 12" id="KW-0547">Nucleotide-binding</keyword>
<evidence type="ECO:0000256" key="8">
    <source>
        <dbReference type="ARBA" id="ARBA00022960"/>
    </source>
</evidence>
<feature type="binding site" evidence="12">
    <location>
        <position position="381"/>
    </location>
    <ligand>
        <name>meso-2,6-diaminopimelate</name>
        <dbReference type="ChEBI" id="CHEBI:57791"/>
    </ligand>
</feature>
<reference evidence="17 18" key="1">
    <citation type="submission" date="2019-10" db="EMBL/GenBank/DDBJ databases">
        <title>Alkalibaculum tamaniensis sp.nov., a new alkaliphilic acetogen, isolated on methoxylated aromatics from a mud volcano.</title>
        <authorList>
            <person name="Khomyakova M.A."/>
            <person name="Merkel A.Y."/>
            <person name="Bonch-Osmolovskaya E.A."/>
            <person name="Slobodkin A.I."/>
        </authorList>
    </citation>
    <scope>NUCLEOTIDE SEQUENCE [LARGE SCALE GENOMIC DNA]</scope>
    <source>
        <strain evidence="17 18">M08DMB</strain>
    </source>
</reference>
<comment type="PTM">
    <text evidence="12">Carboxylation is probably crucial for Mg(2+) binding and, consequently, for the gamma-phosphate positioning of ATP.</text>
</comment>
<dbReference type="NCBIfam" id="NF001126">
    <property type="entry name" value="PRK00139.1-4"/>
    <property type="match status" value="1"/>
</dbReference>
<dbReference type="GO" id="GO:0008360">
    <property type="term" value="P:regulation of cell shape"/>
    <property type="evidence" value="ECO:0007669"/>
    <property type="project" value="UniProtKB-KW"/>
</dbReference>
<dbReference type="SUPFAM" id="SSF53623">
    <property type="entry name" value="MurD-like peptide ligases, catalytic domain"/>
    <property type="match status" value="1"/>
</dbReference>
<keyword evidence="7 12" id="KW-0067">ATP-binding</keyword>
<evidence type="ECO:0000256" key="1">
    <source>
        <dbReference type="ARBA" id="ARBA00004752"/>
    </source>
</evidence>
<evidence type="ECO:0000259" key="16">
    <source>
        <dbReference type="Pfam" id="PF08245"/>
    </source>
</evidence>
<dbReference type="GO" id="GO:0008765">
    <property type="term" value="F:UDP-N-acetylmuramoylalanyl-D-glutamate-2,6-diaminopimelate ligase activity"/>
    <property type="evidence" value="ECO:0007669"/>
    <property type="project" value="UniProtKB-UniRule"/>
</dbReference>
<gene>
    <name evidence="12" type="primary">murE</name>
    <name evidence="17" type="ORF">GC105_05150</name>
</gene>
<dbReference type="HAMAP" id="MF_00208">
    <property type="entry name" value="MurE"/>
    <property type="match status" value="1"/>
</dbReference>
<protein>
    <recommendedName>
        <fullName evidence="12">UDP-N-acetylmuramoyl-L-alanyl-D-glutamate--2,6-diaminopimelate ligase</fullName>
        <ecNumber evidence="12">6.3.2.13</ecNumber>
    </recommendedName>
    <alternativeName>
        <fullName evidence="12">Meso-A2pm-adding enzyme</fullName>
    </alternativeName>
    <alternativeName>
        <fullName evidence="12">Meso-diaminopimelate-adding enzyme</fullName>
    </alternativeName>
    <alternativeName>
        <fullName evidence="12">UDP-MurNAc-L-Ala-D-Glu:meso-diaminopimelate ligase</fullName>
    </alternativeName>
    <alternativeName>
        <fullName evidence="12">UDP-MurNAc-tripeptide synthetase</fullName>
    </alternativeName>
    <alternativeName>
        <fullName evidence="12">UDP-N-acetylmuramyl-tripeptide synthetase</fullName>
    </alternativeName>
</protein>
<dbReference type="GO" id="GO:0071555">
    <property type="term" value="P:cell wall organization"/>
    <property type="evidence" value="ECO:0007669"/>
    <property type="project" value="UniProtKB-KW"/>
</dbReference>
<name>A0A6A7K6W8_9FIRM</name>
<feature type="binding site" evidence="12">
    <location>
        <position position="461"/>
    </location>
    <ligand>
        <name>meso-2,6-diaminopimelate</name>
        <dbReference type="ChEBI" id="CHEBI:57791"/>
    </ligand>
</feature>
<comment type="caution">
    <text evidence="12">Lacks conserved residue(s) required for the propagation of feature annotation.</text>
</comment>
<feature type="binding site" evidence="12">
    <location>
        <position position="188"/>
    </location>
    <ligand>
        <name>UDP-N-acetyl-alpha-D-muramoyl-L-alanyl-D-glutamate</name>
        <dbReference type="ChEBI" id="CHEBI:83900"/>
    </ligand>
</feature>
<feature type="binding site" evidence="12">
    <location>
        <begin position="111"/>
        <end position="117"/>
    </location>
    <ligand>
        <name>ATP</name>
        <dbReference type="ChEBI" id="CHEBI:30616"/>
    </ligand>
</feature>
<comment type="pathway">
    <text evidence="1 12 13">Cell wall biogenesis; peptidoglycan biosynthesis.</text>
</comment>
<feature type="binding site" evidence="12">
    <location>
        <begin position="153"/>
        <end position="154"/>
    </location>
    <ligand>
        <name>UDP-N-acetyl-alpha-D-muramoyl-L-alanyl-D-glutamate</name>
        <dbReference type="ChEBI" id="CHEBI:83900"/>
    </ligand>
</feature>
<evidence type="ECO:0000256" key="10">
    <source>
        <dbReference type="ARBA" id="ARBA00023306"/>
    </source>
</evidence>
<feature type="binding site" evidence="12">
    <location>
        <position position="30"/>
    </location>
    <ligand>
        <name>UDP-N-acetyl-alpha-D-muramoyl-L-alanyl-D-glutamate</name>
        <dbReference type="ChEBI" id="CHEBI:83900"/>
    </ligand>
</feature>
<comment type="function">
    <text evidence="12">Catalyzes the addition of meso-diaminopimelic acid to the nucleotide precursor UDP-N-acetylmuramoyl-L-alanyl-D-glutamate (UMAG) in the biosynthesis of bacterial cell-wall peptidoglycan.</text>
</comment>
<evidence type="ECO:0000313" key="17">
    <source>
        <dbReference type="EMBL" id="MPW25176.1"/>
    </source>
</evidence>
<dbReference type="GO" id="GO:0051301">
    <property type="term" value="P:cell division"/>
    <property type="evidence" value="ECO:0007669"/>
    <property type="project" value="UniProtKB-KW"/>
</dbReference>
<dbReference type="NCBIfam" id="TIGR01085">
    <property type="entry name" value="murE"/>
    <property type="match status" value="1"/>
</dbReference>
<dbReference type="GO" id="GO:0005524">
    <property type="term" value="F:ATP binding"/>
    <property type="evidence" value="ECO:0007669"/>
    <property type="project" value="UniProtKB-UniRule"/>
</dbReference>
<dbReference type="Pfam" id="PF02875">
    <property type="entry name" value="Mur_ligase_C"/>
    <property type="match status" value="1"/>
</dbReference>
<keyword evidence="8 12" id="KW-0133">Cell shape</keyword>
<sequence>MFLRDLLRGLDYELLLGDINEKINTVCYDSRFVKSSSIFVAIKGFKVDGHIFIPTAISNGAKVIIVEEVPIKLIQGITYIKTDNTRLALSKIASNYYDNPSHKLKVIGITGTNGKTSTSLILKNILSHWGKKVGVIGTIGVYIGEEKREAHHTTPESLELQGILHEMLENGVEYVIMEVSSHSLQLDRVANTRFEHVIFTNLTQDHLDFHGDMQSYFNEKKKLFFMYEGTGAINTDDEYGRVLYSELNKDGKPCKIYGLHGNKDVYAKDILYSIVGVQFTLVTSKCEENIYCPIPGEFSVYNILSAITISLEEGIDIEDLKDSLSNMPIISGRIERLNINAPYEVIIDFAHTPDGLENVLKTIRDQVKGRLITVFGCGGDRDKGKRSIMGKIAGELSEFCVITTDNPRSEDPQCIIDDIVIGINTTKCEYITIVDRYKAIAYALNIAQEKDVVLLAGKGHETYQVLHDKTIPFDEKTIVKEILEK</sequence>
<keyword evidence="4 12" id="KW-0436">Ligase</keyword>
<dbReference type="NCBIfam" id="NF001124">
    <property type="entry name" value="PRK00139.1-2"/>
    <property type="match status" value="1"/>
</dbReference>
<dbReference type="GO" id="GO:0009252">
    <property type="term" value="P:peptidoglycan biosynthetic process"/>
    <property type="evidence" value="ECO:0007669"/>
    <property type="project" value="UniProtKB-UniRule"/>
</dbReference>
<dbReference type="InterPro" id="IPR018109">
    <property type="entry name" value="Folylpolyglutamate_synth_CS"/>
</dbReference>
<comment type="similarity">
    <text evidence="2 12">Belongs to the MurCDEF family. MurE subfamily.</text>
</comment>
<dbReference type="Gene3D" id="3.40.1390.10">
    <property type="entry name" value="MurE/MurF, N-terminal domain"/>
    <property type="match status" value="1"/>
</dbReference>
<evidence type="ECO:0000256" key="13">
    <source>
        <dbReference type="RuleBase" id="RU004135"/>
    </source>
</evidence>
<keyword evidence="12" id="KW-0460">Magnesium</keyword>
<evidence type="ECO:0000256" key="6">
    <source>
        <dbReference type="ARBA" id="ARBA00022741"/>
    </source>
</evidence>
<comment type="catalytic activity">
    <reaction evidence="12">
        <text>UDP-N-acetyl-alpha-D-muramoyl-L-alanyl-D-glutamate + meso-2,6-diaminopimelate + ATP = UDP-N-acetyl-alpha-D-muramoyl-L-alanyl-gamma-D-glutamyl-meso-2,6-diaminopimelate + ADP + phosphate + H(+)</text>
        <dbReference type="Rhea" id="RHEA:23676"/>
        <dbReference type="ChEBI" id="CHEBI:15378"/>
        <dbReference type="ChEBI" id="CHEBI:30616"/>
        <dbReference type="ChEBI" id="CHEBI:43474"/>
        <dbReference type="ChEBI" id="CHEBI:57791"/>
        <dbReference type="ChEBI" id="CHEBI:83900"/>
        <dbReference type="ChEBI" id="CHEBI:83905"/>
        <dbReference type="ChEBI" id="CHEBI:456216"/>
        <dbReference type="EC" id="6.3.2.13"/>
    </reaction>
</comment>
<dbReference type="PROSITE" id="PS01011">
    <property type="entry name" value="FOLYLPOLYGLU_SYNT_1"/>
    <property type="match status" value="1"/>
</dbReference>
<feature type="short sequence motif" description="Meso-diaminopimelate recognition motif" evidence="12">
    <location>
        <begin position="405"/>
        <end position="408"/>
    </location>
</feature>
<dbReference type="InterPro" id="IPR000713">
    <property type="entry name" value="Mur_ligase_N"/>
</dbReference>
<dbReference type="SUPFAM" id="SSF63418">
    <property type="entry name" value="MurE/MurF N-terminal domain"/>
    <property type="match status" value="1"/>
</dbReference>
<dbReference type="InterPro" id="IPR036565">
    <property type="entry name" value="Mur-like_cat_sf"/>
</dbReference>
<comment type="cofactor">
    <cofactor evidence="12">
        <name>Mg(2+)</name>
        <dbReference type="ChEBI" id="CHEBI:18420"/>
    </cofactor>
</comment>
<feature type="binding site" evidence="12">
    <location>
        <begin position="405"/>
        <end position="408"/>
    </location>
    <ligand>
        <name>meso-2,6-diaminopimelate</name>
        <dbReference type="ChEBI" id="CHEBI:57791"/>
    </ligand>
</feature>
<evidence type="ECO:0000256" key="12">
    <source>
        <dbReference type="HAMAP-Rule" id="MF_00208"/>
    </source>
</evidence>
<comment type="subcellular location">
    <subcellularLocation>
        <location evidence="12 13">Cytoplasm</location>
    </subcellularLocation>
</comment>
<dbReference type="RefSeq" id="WP_152802420.1">
    <property type="nucleotide sequence ID" value="NZ_WHNX01000006.1"/>
</dbReference>
<keyword evidence="9 12" id="KW-0573">Peptidoglycan synthesis</keyword>
<dbReference type="GO" id="GO:0004326">
    <property type="term" value="F:tetrahydrofolylpolyglutamate synthase activity"/>
    <property type="evidence" value="ECO:0007669"/>
    <property type="project" value="InterPro"/>
</dbReference>
<dbReference type="PANTHER" id="PTHR23135">
    <property type="entry name" value="MUR LIGASE FAMILY MEMBER"/>
    <property type="match status" value="1"/>
</dbReference>
<dbReference type="SUPFAM" id="SSF53244">
    <property type="entry name" value="MurD-like peptide ligases, peptide-binding domain"/>
    <property type="match status" value="1"/>
</dbReference>
<accession>A0A6A7K6W8</accession>
<dbReference type="InterPro" id="IPR035911">
    <property type="entry name" value="MurE/MurF_N"/>
</dbReference>
<keyword evidence="11 12" id="KW-0961">Cell wall biogenesis/degradation</keyword>
<dbReference type="Gene3D" id="3.90.190.20">
    <property type="entry name" value="Mur ligase, C-terminal domain"/>
    <property type="match status" value="1"/>
</dbReference>
<dbReference type="InterPro" id="IPR036615">
    <property type="entry name" value="Mur_ligase_C_dom_sf"/>
</dbReference>
<feature type="binding site" evidence="12">
    <location>
        <position position="180"/>
    </location>
    <ligand>
        <name>UDP-N-acetyl-alpha-D-muramoyl-L-alanyl-D-glutamate</name>
        <dbReference type="ChEBI" id="CHEBI:83900"/>
    </ligand>
</feature>
<proteinExistence type="inferred from homology"/>
<dbReference type="EC" id="6.3.2.13" evidence="12"/>
<dbReference type="InterPro" id="IPR013221">
    <property type="entry name" value="Mur_ligase_cen"/>
</dbReference>
<feature type="domain" description="Mur ligase N-terminal catalytic" evidence="14">
    <location>
        <begin position="23"/>
        <end position="96"/>
    </location>
</feature>
<dbReference type="GO" id="GO:0005737">
    <property type="term" value="C:cytoplasm"/>
    <property type="evidence" value="ECO:0007669"/>
    <property type="project" value="UniProtKB-SubCell"/>
</dbReference>
<dbReference type="Pfam" id="PF01225">
    <property type="entry name" value="Mur_ligase"/>
    <property type="match status" value="1"/>
</dbReference>
<keyword evidence="18" id="KW-1185">Reference proteome</keyword>
<dbReference type="GO" id="GO:0000287">
    <property type="term" value="F:magnesium ion binding"/>
    <property type="evidence" value="ECO:0007669"/>
    <property type="project" value="UniProtKB-UniRule"/>
</dbReference>
<evidence type="ECO:0000256" key="3">
    <source>
        <dbReference type="ARBA" id="ARBA00022490"/>
    </source>
</evidence>
<evidence type="ECO:0000259" key="14">
    <source>
        <dbReference type="Pfam" id="PF01225"/>
    </source>
</evidence>
<comment type="caution">
    <text evidence="17">The sequence shown here is derived from an EMBL/GenBank/DDBJ whole genome shotgun (WGS) entry which is preliminary data.</text>
</comment>
<dbReference type="AlphaFoldDB" id="A0A6A7K6W8"/>
<feature type="domain" description="Mur ligase C-terminal" evidence="15">
    <location>
        <begin position="332"/>
        <end position="459"/>
    </location>
</feature>
<dbReference type="PANTHER" id="PTHR23135:SF4">
    <property type="entry name" value="UDP-N-ACETYLMURAMOYL-L-ALANYL-D-GLUTAMATE--2,6-DIAMINOPIMELATE LIGASE MURE HOMOLOG, CHLOROPLASTIC"/>
    <property type="match status" value="1"/>
</dbReference>
<evidence type="ECO:0000256" key="11">
    <source>
        <dbReference type="ARBA" id="ARBA00023316"/>
    </source>
</evidence>
<evidence type="ECO:0000313" key="18">
    <source>
        <dbReference type="Proteomes" id="UP000440004"/>
    </source>
</evidence>
<feature type="domain" description="Mur ligase central" evidence="16">
    <location>
        <begin position="109"/>
        <end position="308"/>
    </location>
</feature>
<keyword evidence="10 12" id="KW-0131">Cell cycle</keyword>
<evidence type="ECO:0000259" key="15">
    <source>
        <dbReference type="Pfam" id="PF02875"/>
    </source>
</evidence>
<keyword evidence="5 12" id="KW-0132">Cell division</keyword>
<dbReference type="Gene3D" id="3.40.1190.10">
    <property type="entry name" value="Mur-like, catalytic domain"/>
    <property type="match status" value="1"/>
</dbReference>
<dbReference type="InterPro" id="IPR005761">
    <property type="entry name" value="UDP-N-AcMur-Glu-dNH2Pim_ligase"/>
</dbReference>
<dbReference type="UniPathway" id="UPA00219"/>
<feature type="modified residue" description="N6-carboxylysine" evidence="12">
    <location>
        <position position="220"/>
    </location>
</feature>